<keyword evidence="3" id="KW-1185">Reference proteome</keyword>
<dbReference type="EMBL" id="FNSV01000005">
    <property type="protein sequence ID" value="SEC75493.1"/>
    <property type="molecule type" value="Genomic_DNA"/>
</dbReference>
<dbReference type="Proteomes" id="UP000183561">
    <property type="component" value="Unassembled WGS sequence"/>
</dbReference>
<gene>
    <name evidence="2" type="ORF">SAMN04490239_5324</name>
</gene>
<dbReference type="SMART" id="SM00587">
    <property type="entry name" value="CHK"/>
    <property type="match status" value="1"/>
</dbReference>
<keyword evidence="2" id="KW-0808">Transferase</keyword>
<accession>A0A1H4V3K5</accession>
<dbReference type="Gene3D" id="3.90.1200.10">
    <property type="match status" value="1"/>
</dbReference>
<proteinExistence type="predicted"/>
<dbReference type="InterPro" id="IPR015897">
    <property type="entry name" value="CHK_kinase-like"/>
</dbReference>
<evidence type="ECO:0000313" key="2">
    <source>
        <dbReference type="EMBL" id="SEC75493.1"/>
    </source>
</evidence>
<dbReference type="PANTHER" id="PTHR11012">
    <property type="entry name" value="PROTEIN KINASE-LIKE DOMAIN-CONTAINING"/>
    <property type="match status" value="1"/>
</dbReference>
<dbReference type="InterPro" id="IPR011009">
    <property type="entry name" value="Kinase-like_dom_sf"/>
</dbReference>
<sequence>MHAADICASWLDRVLRDKGILASGNRVTDTAIEPIGTGLVADSYQITISYSDPGSGPVSLVAKLTSDSEQSRAAGRSELNYAREVGFYTEIAPHLQVRVPSCFHAEIDSNNTEFVLILEDLTPARPGNQLTGCTVAETRLAVEQAARIHAPYWGSEELRGNPWMDISSSYWQRFAEMMPEWYDGFRQRYAGRLSEADIALGQEFVDNIAGYYQALERMPYTVQHGDYRPDNVLFDAHGGEVPLVVLDWQTVVYAPGVVDVAYFIGGALDAATRRANEDELLLHYHSELVDLGVEGYPFERLVQDYACATFHNFIIGVAAAMLVERTERGDDLFLSMVTNSLTHARDRDGARHIGIHPLAAVNRG</sequence>
<name>A0A1H4V3K5_9NOCA</name>
<reference evidence="3" key="1">
    <citation type="submission" date="2016-10" db="EMBL/GenBank/DDBJ databases">
        <authorList>
            <person name="Varghese N."/>
            <person name="Submissions S."/>
        </authorList>
    </citation>
    <scope>NUCLEOTIDE SEQUENCE [LARGE SCALE GENOMIC DNA]</scope>
    <source>
        <strain evidence="3">DSM 44498</strain>
    </source>
</reference>
<evidence type="ECO:0000259" key="1">
    <source>
        <dbReference type="SMART" id="SM00587"/>
    </source>
</evidence>
<keyword evidence="2" id="KW-0418">Kinase</keyword>
<dbReference type="GO" id="GO:0016301">
    <property type="term" value="F:kinase activity"/>
    <property type="evidence" value="ECO:0007669"/>
    <property type="project" value="UniProtKB-KW"/>
</dbReference>
<organism evidence="2 3">
    <name type="scientific">Rhodococcus koreensis</name>
    <dbReference type="NCBI Taxonomy" id="99653"/>
    <lineage>
        <taxon>Bacteria</taxon>
        <taxon>Bacillati</taxon>
        <taxon>Actinomycetota</taxon>
        <taxon>Actinomycetes</taxon>
        <taxon>Mycobacteriales</taxon>
        <taxon>Nocardiaceae</taxon>
        <taxon>Rhodococcus</taxon>
    </lineage>
</organism>
<dbReference type="OrthoDB" id="115252at2"/>
<dbReference type="AlphaFoldDB" id="A0A1H4V3K5"/>
<dbReference type="PANTHER" id="PTHR11012:SF30">
    <property type="entry name" value="PROTEIN KINASE-LIKE DOMAIN-CONTAINING"/>
    <property type="match status" value="1"/>
</dbReference>
<protein>
    <submittedName>
        <fullName evidence="2">Ecdysteroid kinase</fullName>
    </submittedName>
</protein>
<dbReference type="SUPFAM" id="SSF56112">
    <property type="entry name" value="Protein kinase-like (PK-like)"/>
    <property type="match status" value="1"/>
</dbReference>
<dbReference type="InterPro" id="IPR004119">
    <property type="entry name" value="EcKL"/>
</dbReference>
<dbReference type="Pfam" id="PF02958">
    <property type="entry name" value="EcKL"/>
    <property type="match status" value="1"/>
</dbReference>
<feature type="domain" description="CHK kinase-like" evidence="1">
    <location>
        <begin position="116"/>
        <end position="294"/>
    </location>
</feature>
<evidence type="ECO:0000313" key="3">
    <source>
        <dbReference type="Proteomes" id="UP000183561"/>
    </source>
</evidence>